<evidence type="ECO:0000256" key="1">
    <source>
        <dbReference type="SAM" id="SignalP"/>
    </source>
</evidence>
<dbReference type="EMBL" id="HACG01040199">
    <property type="protein sequence ID" value="CEK87064.1"/>
    <property type="molecule type" value="Transcribed_RNA"/>
</dbReference>
<proteinExistence type="predicted"/>
<gene>
    <name evidence="2" type="primary">ORF157121</name>
</gene>
<reference evidence="2" key="1">
    <citation type="submission" date="2014-12" db="EMBL/GenBank/DDBJ databases">
        <title>Insight into the proteome of Arion vulgaris.</title>
        <authorList>
            <person name="Aradska J."/>
            <person name="Bulat T."/>
            <person name="Smidak R."/>
            <person name="Sarate P."/>
            <person name="Gangsoo J."/>
            <person name="Sialana F."/>
            <person name="Bilban M."/>
            <person name="Lubec G."/>
        </authorList>
    </citation>
    <scope>NUCLEOTIDE SEQUENCE</scope>
    <source>
        <tissue evidence="2">Skin</tissue>
    </source>
</reference>
<dbReference type="AlphaFoldDB" id="A0A0B7B155"/>
<organism evidence="2">
    <name type="scientific">Arion vulgaris</name>
    <dbReference type="NCBI Taxonomy" id="1028688"/>
    <lineage>
        <taxon>Eukaryota</taxon>
        <taxon>Metazoa</taxon>
        <taxon>Spiralia</taxon>
        <taxon>Lophotrochozoa</taxon>
        <taxon>Mollusca</taxon>
        <taxon>Gastropoda</taxon>
        <taxon>Heterobranchia</taxon>
        <taxon>Euthyneura</taxon>
        <taxon>Panpulmonata</taxon>
        <taxon>Eupulmonata</taxon>
        <taxon>Stylommatophora</taxon>
        <taxon>Helicina</taxon>
        <taxon>Arionoidea</taxon>
        <taxon>Arionidae</taxon>
        <taxon>Arion</taxon>
    </lineage>
</organism>
<feature type="signal peptide" evidence="1">
    <location>
        <begin position="1"/>
        <end position="19"/>
    </location>
</feature>
<evidence type="ECO:0008006" key="3">
    <source>
        <dbReference type="Google" id="ProtNLM"/>
    </source>
</evidence>
<name>A0A0B7B155_9EUPU</name>
<keyword evidence="1" id="KW-0732">Signal</keyword>
<feature type="chain" id="PRO_5002111689" description="Secreted protein" evidence="1">
    <location>
        <begin position="20"/>
        <end position="82"/>
    </location>
</feature>
<protein>
    <recommendedName>
        <fullName evidence="3">Secreted protein</fullName>
    </recommendedName>
</protein>
<accession>A0A0B7B155</accession>
<evidence type="ECO:0000313" key="2">
    <source>
        <dbReference type="EMBL" id="CEK87064.1"/>
    </source>
</evidence>
<sequence length="82" mass="9610">MHTILFMTTAHIILMTVHSKHTIYIPPLQHTHKPFMTQTVHIIIIMMKVAERHIHTSGYHDSRQQSIIMMSVIKKNILDVLE</sequence>